<accession>A0A1X0QJD6</accession>
<dbReference type="EMBL" id="LTAI01000099">
    <property type="protein sequence ID" value="ORD99862.1"/>
    <property type="molecule type" value="Genomic_DNA"/>
</dbReference>
<sequence>MIKNNQKTYSPLSFRNVAFNTTNIDLKDEFTLRMLDKTNFIFLYNYYRLNKQKIPAVNILKKIKFLKASSEFLEEIIEVYLDSNDFIGASGYVKGFEITNPNAIHLEFLIKARQLYKIRNREEFLMVVEEGLKLKFSRKFINMLEKNDFDRIKYLFYDDYFENLSIPDLEFLHFKFPNSDIFIKRLFKINPFISKELFIEYAKRFNITQVDIMNILSYNCNDWIFKVAIRCNIPDLNSYESIKFYLMNKKEFN</sequence>
<dbReference type="AlphaFoldDB" id="A0A1X0QJD6"/>
<protein>
    <submittedName>
        <fullName evidence="1">Uncharacterized protein</fullName>
    </submittedName>
</protein>
<organism evidence="1 2">
    <name type="scientific">Hepatospora eriocheir</name>
    <dbReference type="NCBI Taxonomy" id="1081669"/>
    <lineage>
        <taxon>Eukaryota</taxon>
        <taxon>Fungi</taxon>
        <taxon>Fungi incertae sedis</taxon>
        <taxon>Microsporidia</taxon>
        <taxon>Hepatosporidae</taxon>
        <taxon>Hepatospora</taxon>
    </lineage>
</organism>
<dbReference type="VEuPathDB" id="MicrosporidiaDB:A0H76_2815"/>
<dbReference type="VEuPathDB" id="MicrosporidiaDB:HERIO_430"/>
<evidence type="ECO:0000313" key="1">
    <source>
        <dbReference type="EMBL" id="ORD99862.1"/>
    </source>
</evidence>
<evidence type="ECO:0000313" key="2">
    <source>
        <dbReference type="Proteomes" id="UP000192501"/>
    </source>
</evidence>
<proteinExistence type="predicted"/>
<reference evidence="1 2" key="1">
    <citation type="journal article" date="2017" name="Environ. Microbiol.">
        <title>Decay of the glycolytic pathway and adaptation to intranuclear parasitism within Enterocytozoonidae microsporidia.</title>
        <authorList>
            <person name="Wiredu Boakye D."/>
            <person name="Jaroenlak P."/>
            <person name="Prachumwat A."/>
            <person name="Williams T.A."/>
            <person name="Bateman K.S."/>
            <person name="Itsathitphaisarn O."/>
            <person name="Sritunyalucksana K."/>
            <person name="Paszkiewicz K.H."/>
            <person name="Moore K.A."/>
            <person name="Stentiford G.D."/>
            <person name="Williams B.A."/>
        </authorList>
    </citation>
    <scope>NUCLEOTIDE SEQUENCE [LARGE SCALE GENOMIC DNA]</scope>
    <source>
        <strain evidence="2">canceri</strain>
    </source>
</reference>
<comment type="caution">
    <text evidence="1">The sequence shown here is derived from an EMBL/GenBank/DDBJ whole genome shotgun (WGS) entry which is preliminary data.</text>
</comment>
<name>A0A1X0QJD6_9MICR</name>
<dbReference type="Proteomes" id="UP000192501">
    <property type="component" value="Unassembled WGS sequence"/>
</dbReference>
<gene>
    <name evidence="1" type="ORF">A0H76_2815</name>
</gene>